<sequence length="71" mass="8076">MKTRWKLIERCTGGVKGKINAEMCIRDKGTIGGFYSGSELFQRNLLKLLAKFQFFTSKMRKSATSLDPHGF</sequence>
<evidence type="ECO:0000313" key="1">
    <source>
        <dbReference type="EMBL" id="AFL52077.1"/>
    </source>
</evidence>
<reference evidence="1 2" key="1">
    <citation type="journal article" date="2012" name="J. Bacteriol.">
        <title>Complete genome sequence of the broad-host-range strain Sinorhizobium fredii USDA257.</title>
        <authorList>
            <person name="Schuldes J."/>
            <person name="Rodriguez Orbegoso M."/>
            <person name="Schmeisser C."/>
            <person name="Krishnan H.B."/>
            <person name="Daniel R."/>
            <person name="Streit W.R."/>
        </authorList>
    </citation>
    <scope>NUCLEOTIDE SEQUENCE [LARGE SCALE GENOMIC DNA]</scope>
    <source>
        <strain evidence="1 2">USDA 257</strain>
    </source>
</reference>
<name>I3X871_SINF2</name>
<dbReference type="KEGG" id="sfd:USDA257_c35180"/>
<dbReference type="STRING" id="1185652.USDA257_c35180"/>
<dbReference type="EMBL" id="CP003563">
    <property type="protein sequence ID" value="AFL52077.1"/>
    <property type="molecule type" value="Genomic_DNA"/>
</dbReference>
<accession>I3X871</accession>
<organism evidence="1 2">
    <name type="scientific">Sinorhizobium fredii (strain USDA 257)</name>
    <dbReference type="NCBI Taxonomy" id="1185652"/>
    <lineage>
        <taxon>Bacteria</taxon>
        <taxon>Pseudomonadati</taxon>
        <taxon>Pseudomonadota</taxon>
        <taxon>Alphaproteobacteria</taxon>
        <taxon>Hyphomicrobiales</taxon>
        <taxon>Rhizobiaceae</taxon>
        <taxon>Sinorhizobium/Ensifer group</taxon>
        <taxon>Sinorhizobium</taxon>
    </lineage>
</organism>
<proteinExistence type="predicted"/>
<gene>
    <name evidence="1" type="ORF">USDA257_c35180</name>
</gene>
<dbReference type="AlphaFoldDB" id="I3X871"/>
<dbReference type="PATRIC" id="fig|1185652.3.peg.3651"/>
<protein>
    <submittedName>
        <fullName evidence="1">Uncharacterized protein</fullName>
    </submittedName>
</protein>
<dbReference type="HOGENOM" id="CLU_2737866_0_0_5"/>
<evidence type="ECO:0000313" key="2">
    <source>
        <dbReference type="Proteomes" id="UP000006180"/>
    </source>
</evidence>
<dbReference type="Proteomes" id="UP000006180">
    <property type="component" value="Chromosome"/>
</dbReference>